<evidence type="ECO:0000313" key="1">
    <source>
        <dbReference type="EMBL" id="CVI25227.1"/>
    </source>
</evidence>
<organism evidence="1 2">
    <name type="scientific">Agrobacterium tumefaciens str. B6</name>
    <dbReference type="NCBI Taxonomy" id="1183423"/>
    <lineage>
        <taxon>Bacteria</taxon>
        <taxon>Pseudomonadati</taxon>
        <taxon>Pseudomonadota</taxon>
        <taxon>Alphaproteobacteria</taxon>
        <taxon>Hyphomicrobiales</taxon>
        <taxon>Rhizobiaceae</taxon>
        <taxon>Rhizobium/Agrobacterium group</taxon>
        <taxon>Agrobacterium</taxon>
        <taxon>Agrobacterium tumefaciens complex</taxon>
    </lineage>
</organism>
<sequence>MAGKDPVHLDPVSNRNGIKTVAFDQIDQHASNIAIVLNDQNPWLGRSYHSKCCTVTWLLRGRCHIFKLLAGRADLLR</sequence>
<proteinExistence type="predicted"/>
<evidence type="ECO:0000313" key="2">
    <source>
        <dbReference type="Proteomes" id="UP000192074"/>
    </source>
</evidence>
<dbReference type="AlphaFoldDB" id="A0A822VCK1"/>
<protein>
    <submittedName>
        <fullName evidence="1">Uncharacterized protein</fullName>
    </submittedName>
</protein>
<reference evidence="1 2" key="1">
    <citation type="submission" date="2016-01" db="EMBL/GenBank/DDBJ databases">
        <authorList>
            <person name="Regsiter A."/>
            <person name="william w."/>
        </authorList>
    </citation>
    <scope>NUCLEOTIDE SEQUENCE [LARGE SCALE GENOMIC DNA]</scope>
    <source>
        <strain evidence="1 2">B6</strain>
    </source>
</reference>
<gene>
    <name evidence="1" type="ORF">AGR4A_pAt30042</name>
</gene>
<dbReference type="Proteomes" id="UP000192074">
    <property type="component" value="Unassembled WGS sequence"/>
</dbReference>
<dbReference type="EMBL" id="FCNL01000042">
    <property type="protein sequence ID" value="CVI25227.1"/>
    <property type="molecule type" value="Genomic_DNA"/>
</dbReference>
<comment type="caution">
    <text evidence="1">The sequence shown here is derived from an EMBL/GenBank/DDBJ whole genome shotgun (WGS) entry which is preliminary data.</text>
</comment>
<accession>A0A822VCK1</accession>
<name>A0A822VCK1_AGRTU</name>